<dbReference type="Proteomes" id="UP001500724">
    <property type="component" value="Unassembled WGS sequence"/>
</dbReference>
<organism evidence="2 3">
    <name type="scientific">Streptomyces thermocarboxydovorans</name>
    <dbReference type="NCBI Taxonomy" id="59298"/>
    <lineage>
        <taxon>Bacteria</taxon>
        <taxon>Bacillati</taxon>
        <taxon>Actinomycetota</taxon>
        <taxon>Actinomycetes</taxon>
        <taxon>Kitasatosporales</taxon>
        <taxon>Streptomycetaceae</taxon>
        <taxon>Streptomyces</taxon>
    </lineage>
</organism>
<dbReference type="EMBL" id="BAAAGU010000014">
    <property type="protein sequence ID" value="GAA0640874.1"/>
    <property type="molecule type" value="Genomic_DNA"/>
</dbReference>
<evidence type="ECO:0000313" key="2">
    <source>
        <dbReference type="EMBL" id="GAA0640874.1"/>
    </source>
</evidence>
<feature type="compositionally biased region" description="Basic and acidic residues" evidence="1">
    <location>
        <begin position="57"/>
        <end position="66"/>
    </location>
</feature>
<protein>
    <submittedName>
        <fullName evidence="2">Uncharacterized protein</fullName>
    </submittedName>
</protein>
<dbReference type="RefSeq" id="WP_425580439.1">
    <property type="nucleotide sequence ID" value="NZ_BAAAGU010000014.1"/>
</dbReference>
<dbReference type="SUPFAM" id="SSF55874">
    <property type="entry name" value="ATPase domain of HSP90 chaperone/DNA topoisomerase II/histidine kinase"/>
    <property type="match status" value="1"/>
</dbReference>
<feature type="region of interest" description="Disordered" evidence="1">
    <location>
        <begin position="38"/>
        <end position="66"/>
    </location>
</feature>
<reference evidence="3" key="1">
    <citation type="journal article" date="2019" name="Int. J. Syst. Evol. Microbiol.">
        <title>The Global Catalogue of Microorganisms (GCM) 10K type strain sequencing project: providing services to taxonomists for standard genome sequencing and annotation.</title>
        <authorList>
            <consortium name="The Broad Institute Genomics Platform"/>
            <consortium name="The Broad Institute Genome Sequencing Center for Infectious Disease"/>
            <person name="Wu L."/>
            <person name="Ma J."/>
        </authorList>
    </citation>
    <scope>NUCLEOTIDE SEQUENCE [LARGE SCALE GENOMIC DNA]</scope>
    <source>
        <strain evidence="3">JCM 10367</strain>
    </source>
</reference>
<sequence>MKGGTGLGRALVQRLARASGGEAALRAAATGGLDAVISLPSASPPESLGASDGSGSRPRERPALPA</sequence>
<dbReference type="InterPro" id="IPR036890">
    <property type="entry name" value="HATPase_C_sf"/>
</dbReference>
<accession>A0ABP3SI82</accession>
<evidence type="ECO:0000313" key="3">
    <source>
        <dbReference type="Proteomes" id="UP001500724"/>
    </source>
</evidence>
<proteinExistence type="predicted"/>
<gene>
    <name evidence="2" type="ORF">GCM10009535_17490</name>
</gene>
<keyword evidence="3" id="KW-1185">Reference proteome</keyword>
<evidence type="ECO:0000256" key="1">
    <source>
        <dbReference type="SAM" id="MobiDB-lite"/>
    </source>
</evidence>
<comment type="caution">
    <text evidence="2">The sequence shown here is derived from an EMBL/GenBank/DDBJ whole genome shotgun (WGS) entry which is preliminary data.</text>
</comment>
<name>A0ABP3SI82_9ACTN</name>